<dbReference type="VEuPathDB" id="FungiDB:AB675_117"/>
<dbReference type="EC" id="1.13.11.93" evidence="6"/>
<name>A0A0N1H163_9EURO</name>
<evidence type="ECO:0000256" key="7">
    <source>
        <dbReference type="ARBA" id="ARBA00035034"/>
    </source>
</evidence>
<comment type="caution">
    <text evidence="9">The sequence shown here is derived from an EMBL/GenBank/DDBJ whole genome shotgun (WGS) entry which is preliminary data.</text>
</comment>
<dbReference type="STRING" id="1664694.A0A0N1H163"/>
<dbReference type="CDD" id="cd16348">
    <property type="entry name" value="VOC_YdcJ_like"/>
    <property type="match status" value="1"/>
</dbReference>
<dbReference type="OrthoDB" id="8300246at2759"/>
<keyword evidence="4" id="KW-0408">Iron</keyword>
<dbReference type="AlphaFoldDB" id="A0A0N1H163"/>
<keyword evidence="2" id="KW-0223">Dioxygenase</keyword>
<dbReference type="SMART" id="SM01150">
    <property type="entry name" value="DUF1338"/>
    <property type="match status" value="1"/>
</dbReference>
<dbReference type="RefSeq" id="XP_017997705.1">
    <property type="nucleotide sequence ID" value="XM_018140677.1"/>
</dbReference>
<sequence length="471" mass="51655">MAMTQTPLARAEHPVPTTYCDKDELRTSFALAMSTMYQHEVPAYGTLIDLVREVNDEVATSETFSITERLHLERHGAIRLGTAHELQTVRRIFALIGLYPVDYYDLSVAGLPMHATAFRPVNAVALGKNPFRVFTTLLRPELLSAETREVALKLLRQRQIFSRKLLELIEIGESQGGLTAAQGEIFVLEAIRTFRWQTVAGASREEYQMLKTEHPILADIVCFNTAHINHLTPRVLDIGLAEHRMKAAELNVKSSIEGPPARKIPILLRQTSFLAFEEDIEFPTDNGELIAASHTARFGEIEERGAALTSKGRSLYDEVLAKGIEARGIGGNQGYSSAFKAFPDQLDELLAQGLIFCTFKVVGSADTPGSVARGSDTVTSLMAKGKLIASPITYEDFLPFSAAGIFRSNLGDGHHQDGMPVSLPAGNQASLEQALGCSVLSSEKLYAAEQAKSLEDCARRLGLQEIRLACR</sequence>
<dbReference type="Pfam" id="PF07063">
    <property type="entry name" value="HGLS"/>
    <property type="match status" value="1"/>
</dbReference>
<evidence type="ECO:0000313" key="10">
    <source>
        <dbReference type="Proteomes" id="UP000038010"/>
    </source>
</evidence>
<evidence type="ECO:0000256" key="1">
    <source>
        <dbReference type="ARBA" id="ARBA00001954"/>
    </source>
</evidence>
<comment type="cofactor">
    <cofactor evidence="1">
        <name>Fe(2+)</name>
        <dbReference type="ChEBI" id="CHEBI:29033"/>
    </cofactor>
</comment>
<dbReference type="PANTHER" id="PTHR39479:SF2">
    <property type="entry name" value="2-OXOADIPATE DIOXYGENASE_DECARBOXYLASE"/>
    <property type="match status" value="1"/>
</dbReference>
<protein>
    <recommendedName>
        <fullName evidence="7">2-oxoadipate dioxygenase/decarboxylase</fullName>
        <ecNumber evidence="6">1.13.11.93</ecNumber>
    </recommendedName>
    <alternativeName>
        <fullName evidence="8">2-hydroxyglutarate synthase</fullName>
    </alternativeName>
</protein>
<dbReference type="GO" id="GO:0051213">
    <property type="term" value="F:dioxygenase activity"/>
    <property type="evidence" value="ECO:0007669"/>
    <property type="project" value="UniProtKB-KW"/>
</dbReference>
<dbReference type="PANTHER" id="PTHR39479">
    <property type="match status" value="1"/>
</dbReference>
<dbReference type="GeneID" id="28732450"/>
<evidence type="ECO:0000256" key="8">
    <source>
        <dbReference type="ARBA" id="ARBA00035045"/>
    </source>
</evidence>
<keyword evidence="10" id="KW-1185">Reference proteome</keyword>
<evidence type="ECO:0000256" key="6">
    <source>
        <dbReference type="ARBA" id="ARBA00035023"/>
    </source>
</evidence>
<evidence type="ECO:0000256" key="5">
    <source>
        <dbReference type="ARBA" id="ARBA00035013"/>
    </source>
</evidence>
<evidence type="ECO:0000313" key="9">
    <source>
        <dbReference type="EMBL" id="KPI37742.1"/>
    </source>
</evidence>
<dbReference type="Proteomes" id="UP000038010">
    <property type="component" value="Unassembled WGS sequence"/>
</dbReference>
<dbReference type="EMBL" id="LFJN01000022">
    <property type="protein sequence ID" value="KPI37742.1"/>
    <property type="molecule type" value="Genomic_DNA"/>
</dbReference>
<comment type="similarity">
    <text evidence="5">Belongs to the 2-oxoadipate dioxygenase/decarboxylase family.</text>
</comment>
<proteinExistence type="inferred from homology"/>
<reference evidence="9 10" key="1">
    <citation type="submission" date="2015-06" db="EMBL/GenBank/DDBJ databases">
        <title>Draft genome of the ant-associated black yeast Phialophora attae CBS 131958.</title>
        <authorList>
            <person name="Moreno L.F."/>
            <person name="Stielow B.J."/>
            <person name="de Hoog S."/>
            <person name="Vicente V.A."/>
            <person name="Weiss V.A."/>
            <person name="de Vries M."/>
            <person name="Cruz L.M."/>
            <person name="Souza E.M."/>
        </authorList>
    </citation>
    <scope>NUCLEOTIDE SEQUENCE [LARGE SCALE GENOMIC DNA]</scope>
    <source>
        <strain evidence="9 10">CBS 131958</strain>
    </source>
</reference>
<keyword evidence="3" id="KW-0560">Oxidoreductase</keyword>
<evidence type="ECO:0000256" key="4">
    <source>
        <dbReference type="ARBA" id="ARBA00023004"/>
    </source>
</evidence>
<organism evidence="9 10">
    <name type="scientific">Cyphellophora attinorum</name>
    <dbReference type="NCBI Taxonomy" id="1664694"/>
    <lineage>
        <taxon>Eukaryota</taxon>
        <taxon>Fungi</taxon>
        <taxon>Dikarya</taxon>
        <taxon>Ascomycota</taxon>
        <taxon>Pezizomycotina</taxon>
        <taxon>Eurotiomycetes</taxon>
        <taxon>Chaetothyriomycetidae</taxon>
        <taxon>Chaetothyriales</taxon>
        <taxon>Cyphellophoraceae</taxon>
        <taxon>Cyphellophora</taxon>
    </lineage>
</organism>
<dbReference type="InterPro" id="IPR047869">
    <property type="entry name" value="YdcJ_bac-like"/>
</dbReference>
<dbReference type="Gene3D" id="3.10.180.80">
    <property type="entry name" value="Uncharacterised protein PF07063, DUF1338"/>
    <property type="match status" value="1"/>
</dbReference>
<gene>
    <name evidence="9" type="ORF">AB675_117</name>
</gene>
<dbReference type="InterPro" id="IPR009770">
    <property type="entry name" value="HGLS"/>
</dbReference>
<evidence type="ECO:0000256" key="3">
    <source>
        <dbReference type="ARBA" id="ARBA00023002"/>
    </source>
</evidence>
<evidence type="ECO:0000256" key="2">
    <source>
        <dbReference type="ARBA" id="ARBA00022964"/>
    </source>
</evidence>
<accession>A0A0N1H163</accession>